<dbReference type="RefSeq" id="WP_210175703.1">
    <property type="nucleotide sequence ID" value="NZ_JAGJWX010000032.1"/>
</dbReference>
<proteinExistence type="predicted"/>
<evidence type="ECO:0000313" key="2">
    <source>
        <dbReference type="Proteomes" id="UP000810130"/>
    </source>
</evidence>
<dbReference type="InterPro" id="IPR045633">
    <property type="entry name" value="DUF6414"/>
</dbReference>
<dbReference type="Pfam" id="PF19952">
    <property type="entry name" value="DUF6414"/>
    <property type="match status" value="1"/>
</dbReference>
<gene>
    <name evidence="1" type="ORF">J8657_18405</name>
</gene>
<dbReference type="EMBL" id="JAGJWX010000032">
    <property type="protein sequence ID" value="MBP2859569.1"/>
    <property type="molecule type" value="Genomic_DNA"/>
</dbReference>
<accession>A0ABS5BHC3</accession>
<sequence length="300" mass="33541">MSFYVEPVYLNEKMVLNCAAYVFKGVAMETEVSEGDVSRKKGNLNLGFKFLQDLLSPITASAELQKEKNIATKTARRYTLGGLHMSLIDALSESKHLERSLDLMSVNSYEHYVEMNVILKPIDFYSIIEALKVAAPLISQLLQNFGDKFNPHVFTKSMKAELVKYEQLITNVLSELEHDYLKSGQLEMIMVDPETGRQIGVVDIDVNDMEPLSVKAKLTDGKFKVIGRISRHVTDTESISLVQRTVLSSTLQIVEKLVSVSSGIEKYRETMGTARLIAQKICQLSLPGPAVRIMAMSICI</sequence>
<organism evidence="1 2">
    <name type="scientific">Dickeya oryzae</name>
    <dbReference type="NCBI Taxonomy" id="1240404"/>
    <lineage>
        <taxon>Bacteria</taxon>
        <taxon>Pseudomonadati</taxon>
        <taxon>Pseudomonadota</taxon>
        <taxon>Gammaproteobacteria</taxon>
        <taxon>Enterobacterales</taxon>
        <taxon>Pectobacteriaceae</taxon>
        <taxon>Dickeya</taxon>
    </lineage>
</organism>
<name>A0ABS5BHC3_9GAMM</name>
<keyword evidence="2" id="KW-1185">Reference proteome</keyword>
<reference evidence="1 2" key="1">
    <citation type="submission" date="2021-04" db="EMBL/GenBank/DDBJ databases">
        <title>Genomic and host-range diversity within the Dickeya zeae complex, identification of D. zeae and D. oryzae members, proposal of two novel subspecies D. zeae subsp. zeae subsp. nov. and D. zeae subsp. dombae subsp. nov.</title>
        <authorList>
            <person name="Van Gijsegem F."/>
            <person name="Hugouvieux-Cotte-Pattat N."/>
        </authorList>
    </citation>
    <scope>NUCLEOTIDE SEQUENCE [LARGE SCALE GENOMIC DNA]</scope>
    <source>
        <strain evidence="1 2">FVG03</strain>
    </source>
</reference>
<dbReference type="Proteomes" id="UP000810130">
    <property type="component" value="Unassembled WGS sequence"/>
</dbReference>
<evidence type="ECO:0000313" key="1">
    <source>
        <dbReference type="EMBL" id="MBP2859569.1"/>
    </source>
</evidence>
<protein>
    <submittedName>
        <fullName evidence="1">Uncharacterized protein</fullName>
    </submittedName>
</protein>
<comment type="caution">
    <text evidence="1">The sequence shown here is derived from an EMBL/GenBank/DDBJ whole genome shotgun (WGS) entry which is preliminary data.</text>
</comment>